<feature type="domain" description="ISXO2-like transposase" evidence="1">
    <location>
        <begin position="5"/>
        <end position="56"/>
    </location>
</feature>
<evidence type="ECO:0000313" key="3">
    <source>
        <dbReference type="Proteomes" id="UP000789759"/>
    </source>
</evidence>
<dbReference type="EMBL" id="CAJVQA010078161">
    <property type="protein sequence ID" value="CAG8836264.1"/>
    <property type="molecule type" value="Genomic_DNA"/>
</dbReference>
<dbReference type="PANTHER" id="PTHR47163:SF2">
    <property type="entry name" value="SI:DKEY-17M8.2"/>
    <property type="match status" value="1"/>
</dbReference>
<gene>
    <name evidence="2" type="ORF">CPELLU_LOCUS21364</name>
</gene>
<dbReference type="Proteomes" id="UP000789759">
    <property type="component" value="Unassembled WGS sequence"/>
</dbReference>
<protein>
    <submittedName>
        <fullName evidence="2">10324_t:CDS:1</fullName>
    </submittedName>
</protein>
<evidence type="ECO:0000259" key="1">
    <source>
        <dbReference type="Pfam" id="PF12762"/>
    </source>
</evidence>
<proteinExistence type="predicted"/>
<reference evidence="2" key="1">
    <citation type="submission" date="2021-06" db="EMBL/GenBank/DDBJ databases">
        <authorList>
            <person name="Kallberg Y."/>
            <person name="Tangrot J."/>
            <person name="Rosling A."/>
        </authorList>
    </citation>
    <scope>NUCLEOTIDE SEQUENCE</scope>
    <source>
        <strain evidence="2">FL966</strain>
    </source>
</reference>
<dbReference type="AlphaFoldDB" id="A0A9N9KJB4"/>
<dbReference type="OrthoDB" id="5598606at2759"/>
<name>A0A9N9KJB4_9GLOM</name>
<dbReference type="InterPro" id="IPR024445">
    <property type="entry name" value="Tnp_ISXO2-like"/>
</dbReference>
<evidence type="ECO:0000313" key="2">
    <source>
        <dbReference type="EMBL" id="CAG8836264.1"/>
    </source>
</evidence>
<organism evidence="2 3">
    <name type="scientific">Cetraspora pellucida</name>
    <dbReference type="NCBI Taxonomy" id="1433469"/>
    <lineage>
        <taxon>Eukaryota</taxon>
        <taxon>Fungi</taxon>
        <taxon>Fungi incertae sedis</taxon>
        <taxon>Mucoromycota</taxon>
        <taxon>Glomeromycotina</taxon>
        <taxon>Glomeromycetes</taxon>
        <taxon>Diversisporales</taxon>
        <taxon>Gigasporaceae</taxon>
        <taxon>Cetraspora</taxon>
    </lineage>
</organism>
<sequence>RTKNSQKKCYFEIVENRNTETLHKIIQKHIKKGSVVYSNSWPSYCGIEKYGLKHKR</sequence>
<keyword evidence="3" id="KW-1185">Reference proteome</keyword>
<feature type="non-terminal residue" evidence="2">
    <location>
        <position position="1"/>
    </location>
</feature>
<accession>A0A9N9KJB4</accession>
<dbReference type="Pfam" id="PF12762">
    <property type="entry name" value="DDE_Tnp_IS1595"/>
    <property type="match status" value="1"/>
</dbReference>
<dbReference type="PANTHER" id="PTHR47163">
    <property type="entry name" value="DDE_TNP_IS1595 DOMAIN-CONTAINING PROTEIN"/>
    <property type="match status" value="1"/>
</dbReference>
<comment type="caution">
    <text evidence="2">The sequence shown here is derived from an EMBL/GenBank/DDBJ whole genome shotgun (WGS) entry which is preliminary data.</text>
</comment>
<dbReference type="InterPro" id="IPR053164">
    <property type="entry name" value="IS1016-like_transposase"/>
</dbReference>
<feature type="non-terminal residue" evidence="2">
    <location>
        <position position="56"/>
    </location>
</feature>